<evidence type="ECO:0000313" key="2">
    <source>
        <dbReference type="EMBL" id="SLN20852.1"/>
    </source>
</evidence>
<evidence type="ECO:0000256" key="1">
    <source>
        <dbReference type="SAM" id="MobiDB-lite"/>
    </source>
</evidence>
<dbReference type="Proteomes" id="UP000193963">
    <property type="component" value="Unassembled WGS sequence"/>
</dbReference>
<sequence length="282" mass="29973">MLASIGGGITPGKRNLLKGPDRIHPSSAAASSLRWKSLTVPGPTGSPSSARSSHVRTMASHKTTPLSPRPPWALPSRKQSRAAGRRPASFQSACVRPRTSLPSVRSKASARPRRARPWRPGRESWATRWMTSLQTVPDAAASCPPSTDTLATAAGDPAVQRAELQLAESLEVGQVDGGLHHPRQTLHVMGQRAHRGLAMGEVDQFEPHGLALVGAVPAHVRRHPAPVLPLDEGMGVEAQIRVEWILGDRLQIHGRMDGEPRGGQAPPWPSPNFGSPATASGA</sequence>
<dbReference type="EMBL" id="FWFN01000001">
    <property type="protein sequence ID" value="SLN20852.1"/>
    <property type="molecule type" value="Genomic_DNA"/>
</dbReference>
<feature type="compositionally biased region" description="Basic residues" evidence="1">
    <location>
        <begin position="108"/>
        <end position="119"/>
    </location>
</feature>
<accession>A0A1X6YGC0</accession>
<organism evidence="2 3">
    <name type="scientific">Pseudooceanicola marinus</name>
    <dbReference type="NCBI Taxonomy" id="396013"/>
    <lineage>
        <taxon>Bacteria</taxon>
        <taxon>Pseudomonadati</taxon>
        <taxon>Pseudomonadota</taxon>
        <taxon>Alphaproteobacteria</taxon>
        <taxon>Rhodobacterales</taxon>
        <taxon>Paracoccaceae</taxon>
        <taxon>Pseudooceanicola</taxon>
    </lineage>
</organism>
<feature type="region of interest" description="Disordered" evidence="1">
    <location>
        <begin position="255"/>
        <end position="282"/>
    </location>
</feature>
<gene>
    <name evidence="2" type="ORF">PSM7751_00714</name>
</gene>
<name>A0A1X6YGC0_9RHOB</name>
<keyword evidence="3" id="KW-1185">Reference proteome</keyword>
<feature type="compositionally biased region" description="Polar residues" evidence="1">
    <location>
        <begin position="272"/>
        <end position="282"/>
    </location>
</feature>
<dbReference type="AlphaFoldDB" id="A0A1X6YGC0"/>
<proteinExistence type="predicted"/>
<evidence type="ECO:0000313" key="3">
    <source>
        <dbReference type="Proteomes" id="UP000193963"/>
    </source>
</evidence>
<protein>
    <submittedName>
        <fullName evidence="2">Uncharacterized protein</fullName>
    </submittedName>
</protein>
<feature type="region of interest" description="Disordered" evidence="1">
    <location>
        <begin position="1"/>
        <end position="120"/>
    </location>
</feature>
<feature type="compositionally biased region" description="Gly residues" evidence="1">
    <location>
        <begin position="1"/>
        <end position="10"/>
    </location>
</feature>
<reference evidence="2 3" key="1">
    <citation type="submission" date="2017-03" db="EMBL/GenBank/DDBJ databases">
        <authorList>
            <person name="Afonso C.L."/>
            <person name="Miller P.J."/>
            <person name="Scott M.A."/>
            <person name="Spackman E."/>
            <person name="Goraichik I."/>
            <person name="Dimitrov K.M."/>
            <person name="Suarez D.L."/>
            <person name="Swayne D.E."/>
        </authorList>
    </citation>
    <scope>NUCLEOTIDE SEQUENCE [LARGE SCALE GENOMIC DNA]</scope>
    <source>
        <strain evidence="2 3">CECT 7751</strain>
    </source>
</reference>